<dbReference type="EMBL" id="JAERTX010000004">
    <property type="protein sequence ID" value="MBM9459500.1"/>
    <property type="molecule type" value="Genomic_DNA"/>
</dbReference>
<evidence type="ECO:0000259" key="1">
    <source>
        <dbReference type="Pfam" id="PF00656"/>
    </source>
</evidence>
<dbReference type="Gene3D" id="3.40.50.1460">
    <property type="match status" value="1"/>
</dbReference>
<reference evidence="2" key="1">
    <citation type="submission" date="2021-01" db="EMBL/GenBank/DDBJ databases">
        <title>Novel species in genus Nocardioides.</title>
        <authorList>
            <person name="Zhang G."/>
        </authorList>
    </citation>
    <scope>NUCLEOTIDE SEQUENCE</scope>
    <source>
        <strain evidence="2">Zg-536</strain>
    </source>
</reference>
<gene>
    <name evidence="2" type="ORF">JK386_06265</name>
</gene>
<organism evidence="2 3">
    <name type="scientific">Nocardioides faecalis</name>
    <dbReference type="NCBI Taxonomy" id="2803858"/>
    <lineage>
        <taxon>Bacteria</taxon>
        <taxon>Bacillati</taxon>
        <taxon>Actinomycetota</taxon>
        <taxon>Actinomycetes</taxon>
        <taxon>Propionibacteriales</taxon>
        <taxon>Nocardioidaceae</taxon>
        <taxon>Nocardioides</taxon>
    </lineage>
</organism>
<dbReference type="Pfam" id="PF00656">
    <property type="entry name" value="Peptidase_C14"/>
    <property type="match status" value="1"/>
</dbReference>
<dbReference type="AlphaFoldDB" id="A0A938Y5A0"/>
<sequence length="329" mass="35915">MSRTRRALVVGVNNYVRAPLNGCVPDAVEIADRLRTNDDGSPNFAVETRISDHGELPIERPLLRQRIKDFFTNVSGMDLVFYFSGHGRQDDRGAELVTSELDGVPVSELMTLANGSAARTVTIILDCCFSGDVGNTPGLQSMQVAPDFRKEIAVVSSGVTVLAASKSTEVSMESRGHGQFTRLLLDGLDGAATDHLGNITALSLYAHASRAFDAWEQTPVFKANLADAVVLRQGPSWISVEDVRRLPQHFASEADRITLTLEHEGEGRPLSAPGTAEQQELDYLKRLRNVGLATTENDEDFYFATLNGHEVYLTPAGRMLWTLAKRGSV</sequence>
<proteinExistence type="predicted"/>
<dbReference type="Proteomes" id="UP000663791">
    <property type="component" value="Unassembled WGS sequence"/>
</dbReference>
<dbReference type="SUPFAM" id="SSF52129">
    <property type="entry name" value="Caspase-like"/>
    <property type="match status" value="1"/>
</dbReference>
<evidence type="ECO:0000313" key="3">
    <source>
        <dbReference type="Proteomes" id="UP000663791"/>
    </source>
</evidence>
<dbReference type="InterPro" id="IPR011600">
    <property type="entry name" value="Pept_C14_caspase"/>
</dbReference>
<dbReference type="InterPro" id="IPR029030">
    <property type="entry name" value="Caspase-like_dom_sf"/>
</dbReference>
<name>A0A938Y5A0_9ACTN</name>
<comment type="caution">
    <text evidence="2">The sequence shown here is derived from an EMBL/GenBank/DDBJ whole genome shotgun (WGS) entry which is preliminary data.</text>
</comment>
<dbReference type="GO" id="GO:0004197">
    <property type="term" value="F:cysteine-type endopeptidase activity"/>
    <property type="evidence" value="ECO:0007669"/>
    <property type="project" value="InterPro"/>
</dbReference>
<keyword evidence="3" id="KW-1185">Reference proteome</keyword>
<evidence type="ECO:0000313" key="2">
    <source>
        <dbReference type="EMBL" id="MBM9459500.1"/>
    </source>
</evidence>
<feature type="domain" description="Peptidase C14 caspase" evidence="1">
    <location>
        <begin position="4"/>
        <end position="227"/>
    </location>
</feature>
<dbReference type="GO" id="GO:0006508">
    <property type="term" value="P:proteolysis"/>
    <property type="evidence" value="ECO:0007669"/>
    <property type="project" value="InterPro"/>
</dbReference>
<protein>
    <submittedName>
        <fullName evidence="2">Caspase family protein</fullName>
    </submittedName>
</protein>
<dbReference type="RefSeq" id="WP_205290783.1">
    <property type="nucleotide sequence ID" value="NZ_CP074406.1"/>
</dbReference>
<accession>A0A938Y5A0</accession>